<feature type="domain" description="THIF-type NAD/FAD binding fold" evidence="1">
    <location>
        <begin position="202"/>
        <end position="314"/>
    </location>
</feature>
<dbReference type="Pfam" id="PF00899">
    <property type="entry name" value="ThiF"/>
    <property type="match status" value="1"/>
</dbReference>
<dbReference type="AlphaFoldDB" id="A0A3B0Y8L3"/>
<dbReference type="Gene3D" id="3.40.50.720">
    <property type="entry name" value="NAD(P)-binding Rossmann-like Domain"/>
    <property type="match status" value="1"/>
</dbReference>
<evidence type="ECO:0000259" key="1">
    <source>
        <dbReference type="Pfam" id="PF00899"/>
    </source>
</evidence>
<dbReference type="InterPro" id="IPR035985">
    <property type="entry name" value="Ubiquitin-activating_enz"/>
</dbReference>
<protein>
    <recommendedName>
        <fullName evidence="1">THIF-type NAD/FAD binding fold domain-containing protein</fullName>
    </recommendedName>
</protein>
<gene>
    <name evidence="2" type="ORF">MNBD_GAMMA12-1810</name>
</gene>
<evidence type="ECO:0000313" key="2">
    <source>
        <dbReference type="EMBL" id="VAW71877.1"/>
    </source>
</evidence>
<dbReference type="GO" id="GO:0008641">
    <property type="term" value="F:ubiquitin-like modifier activating enzyme activity"/>
    <property type="evidence" value="ECO:0007669"/>
    <property type="project" value="InterPro"/>
</dbReference>
<sequence>MQTMIETLNRTAKIALDDGSSATLDDAIKRFESFKVQIVVGAGVASNTALQAVLLTLINAAPRTFLGGVLVTGETDVQLDLAWFKGKILSQVLPELNGQLSDFSPDLPTIVVGEWIGEIETFCIFVSCDGNKFTVGPERPSPIKKDATIQTGVAAAGVALNEVFHHLYFGRALAGQRNIIGSLPSHGGSQENSSMQDDAWFIGLGHLGQAVLWVLSLSGVSLDKKLQLRLQDYDHITPSSLSTCLMSWEKDMGKLKVDVVGERLSQLGFVCETEANKLIYDDLPKIKEPIDCVVAVDNISFRKGMDKLPSKRIIEAGIGDGINGFTKVQLHVFPGERKAADIWAGGDPKATNIVSINAPAYQDMLHNTKDICGTTQLAGRSIATPFVGAFAGACLFNLWVSDISVQRKQNSWNFDVNTL</sequence>
<accession>A0A3B0Y8L3</accession>
<dbReference type="EMBL" id="UOFL01000033">
    <property type="protein sequence ID" value="VAW71877.1"/>
    <property type="molecule type" value="Genomic_DNA"/>
</dbReference>
<organism evidence="2">
    <name type="scientific">hydrothermal vent metagenome</name>
    <dbReference type="NCBI Taxonomy" id="652676"/>
    <lineage>
        <taxon>unclassified sequences</taxon>
        <taxon>metagenomes</taxon>
        <taxon>ecological metagenomes</taxon>
    </lineage>
</organism>
<reference evidence="2" key="1">
    <citation type="submission" date="2018-06" db="EMBL/GenBank/DDBJ databases">
        <authorList>
            <person name="Zhirakovskaya E."/>
        </authorList>
    </citation>
    <scope>NUCLEOTIDE SEQUENCE</scope>
</reference>
<dbReference type="SUPFAM" id="SSF69572">
    <property type="entry name" value="Activating enzymes of the ubiquitin-like proteins"/>
    <property type="match status" value="1"/>
</dbReference>
<proteinExistence type="predicted"/>
<dbReference type="InterPro" id="IPR000594">
    <property type="entry name" value="ThiF_NAD_FAD-bd"/>
</dbReference>
<name>A0A3B0Y8L3_9ZZZZ</name>